<evidence type="ECO:0000256" key="1">
    <source>
        <dbReference type="ARBA" id="ARBA00001452"/>
    </source>
</evidence>
<comment type="caution">
    <text evidence="15">The sequence shown here is derived from an EMBL/GenBank/DDBJ whole genome shotgun (WGS) entry which is preliminary data.</text>
</comment>
<evidence type="ECO:0000256" key="3">
    <source>
        <dbReference type="ARBA" id="ARBA00009699"/>
    </source>
</evidence>
<evidence type="ECO:0000256" key="14">
    <source>
        <dbReference type="SAM" id="SignalP"/>
    </source>
</evidence>
<dbReference type="EMBL" id="BTFZ01000002">
    <property type="protein sequence ID" value="GMM33881.1"/>
    <property type="molecule type" value="Genomic_DNA"/>
</dbReference>
<dbReference type="Proteomes" id="UP001360560">
    <property type="component" value="Unassembled WGS sequence"/>
</dbReference>
<proteinExistence type="inferred from homology"/>
<feature type="chain" id="PRO_5043517846" description="Mannan endo-1,6-alpha-mannosidase" evidence="14">
    <location>
        <begin position="19"/>
        <end position="449"/>
    </location>
</feature>
<dbReference type="GO" id="GO:0009272">
    <property type="term" value="P:fungal-type cell wall biogenesis"/>
    <property type="evidence" value="ECO:0007669"/>
    <property type="project" value="TreeGrafter"/>
</dbReference>
<name>A0AAV5QGT6_9ASCO</name>
<sequence>MKISILTLVTCLTQTISALEIGITNYGLLQGATGQVAAGMLDYYEGTKYGGTIGMFSYPYYWWHAGAAFGALVDYWHLIGDTSYVNLTKTALLYQTGDNWDYIPANQSTTEGNDDQAMWGLAVMGATERNFSNPTSDQPGWLYLSQAVFNTMAVRWDDSTCNGGLRWQIFRWNNGYDYKNAISNGALFHMAARLARYTGNDSYVDWADKVWYWLESVQYINESAPGYWAVYDGASALTNCTDVSKLQWTYNMGLIMAGSAYLYNYTLDEIWLTRTINLVNSSKVFFKNDTMYEAACQPAGTCDEDQRTFKAIFARCLGLTARLAPDTNGTIMPWIEASALAAAASCDGGLDGHTCGQNWFLGTYDNKYGLGEEMAALEIMQSLRIWDRPAPYTASTGGTSEGNPAAGLIDMTANETKPLDLHTKDKAGAGIITVVIAATIIGSAIWLII</sequence>
<keyword evidence="9 12" id="KW-0326">Glycosidase</keyword>
<dbReference type="PANTHER" id="PTHR12145">
    <property type="entry name" value="MANNAN ENDO-1,6-ALPHA-MANNOSIDASE DCW1"/>
    <property type="match status" value="1"/>
</dbReference>
<evidence type="ECO:0000256" key="13">
    <source>
        <dbReference type="SAM" id="Phobius"/>
    </source>
</evidence>
<evidence type="ECO:0000256" key="7">
    <source>
        <dbReference type="ARBA" id="ARBA00023136"/>
    </source>
</evidence>
<evidence type="ECO:0000256" key="6">
    <source>
        <dbReference type="ARBA" id="ARBA00022801"/>
    </source>
</evidence>
<dbReference type="AlphaFoldDB" id="A0AAV5QGT6"/>
<dbReference type="EC" id="3.2.1.101" evidence="4 12"/>
<evidence type="ECO:0000256" key="5">
    <source>
        <dbReference type="ARBA" id="ARBA00022729"/>
    </source>
</evidence>
<organism evidence="15 16">
    <name type="scientific">Saccharomycopsis crataegensis</name>
    <dbReference type="NCBI Taxonomy" id="43959"/>
    <lineage>
        <taxon>Eukaryota</taxon>
        <taxon>Fungi</taxon>
        <taxon>Dikarya</taxon>
        <taxon>Ascomycota</taxon>
        <taxon>Saccharomycotina</taxon>
        <taxon>Saccharomycetes</taxon>
        <taxon>Saccharomycopsidaceae</taxon>
        <taxon>Saccharomycopsis</taxon>
    </lineage>
</organism>
<dbReference type="GO" id="GO:0007117">
    <property type="term" value="P:budding cell bud growth"/>
    <property type="evidence" value="ECO:0007669"/>
    <property type="project" value="TreeGrafter"/>
</dbReference>
<dbReference type="InterPro" id="IPR005198">
    <property type="entry name" value="Glyco_hydro_76"/>
</dbReference>
<evidence type="ECO:0000313" key="15">
    <source>
        <dbReference type="EMBL" id="GMM33881.1"/>
    </source>
</evidence>
<keyword evidence="7 13" id="KW-0472">Membrane</keyword>
<evidence type="ECO:0000256" key="11">
    <source>
        <dbReference type="ARBA" id="ARBA00054068"/>
    </source>
</evidence>
<dbReference type="RefSeq" id="XP_064850881.1">
    <property type="nucleotide sequence ID" value="XM_064994809.1"/>
</dbReference>
<feature type="transmembrane region" description="Helical" evidence="13">
    <location>
        <begin position="427"/>
        <end position="448"/>
    </location>
</feature>
<evidence type="ECO:0000256" key="4">
    <source>
        <dbReference type="ARBA" id="ARBA00012350"/>
    </source>
</evidence>
<evidence type="ECO:0000256" key="12">
    <source>
        <dbReference type="PIRNR" id="PIRNR016302"/>
    </source>
</evidence>
<comment type="similarity">
    <text evidence="3 12">Belongs to the glycosyl hydrolase 76 family.</text>
</comment>
<dbReference type="InterPro" id="IPR008928">
    <property type="entry name" value="6-hairpin_glycosidase_sf"/>
</dbReference>
<accession>A0AAV5QGT6</accession>
<dbReference type="GO" id="GO:0071555">
    <property type="term" value="P:cell wall organization"/>
    <property type="evidence" value="ECO:0007669"/>
    <property type="project" value="UniProtKB-KW"/>
</dbReference>
<dbReference type="PANTHER" id="PTHR12145:SF36">
    <property type="entry name" value="MANNAN ENDO-1,6-ALPHA-MANNOSIDASE DCW1"/>
    <property type="match status" value="1"/>
</dbReference>
<feature type="signal peptide" evidence="14">
    <location>
        <begin position="1"/>
        <end position="18"/>
    </location>
</feature>
<keyword evidence="10" id="KW-0961">Cell wall biogenesis/degradation</keyword>
<gene>
    <name evidence="15" type="ORF">DASC09_012060</name>
</gene>
<comment type="function">
    <text evidence="11">Required for normal synthesis of the cell wall.</text>
</comment>
<keyword evidence="16" id="KW-1185">Reference proteome</keyword>
<dbReference type="GeneID" id="90071860"/>
<evidence type="ECO:0000256" key="8">
    <source>
        <dbReference type="ARBA" id="ARBA00023180"/>
    </source>
</evidence>
<keyword evidence="8" id="KW-0325">Glycoprotein</keyword>
<protein>
    <recommendedName>
        <fullName evidence="4 12">Mannan endo-1,6-alpha-mannosidase</fullName>
        <ecNumber evidence="4 12">3.2.1.101</ecNumber>
    </recommendedName>
</protein>
<reference evidence="15 16" key="1">
    <citation type="journal article" date="2023" name="Elife">
        <title>Identification of key yeast species and microbe-microbe interactions impacting larval growth of Drosophila in the wild.</title>
        <authorList>
            <person name="Mure A."/>
            <person name="Sugiura Y."/>
            <person name="Maeda R."/>
            <person name="Honda K."/>
            <person name="Sakurai N."/>
            <person name="Takahashi Y."/>
            <person name="Watada M."/>
            <person name="Katoh T."/>
            <person name="Gotoh A."/>
            <person name="Gotoh Y."/>
            <person name="Taniguchi I."/>
            <person name="Nakamura K."/>
            <person name="Hayashi T."/>
            <person name="Katayama T."/>
            <person name="Uemura T."/>
            <person name="Hattori Y."/>
        </authorList>
    </citation>
    <scope>NUCLEOTIDE SEQUENCE [LARGE SCALE GENOMIC DNA]</scope>
    <source>
        <strain evidence="15 16">SC-9</strain>
    </source>
</reference>
<comment type="catalytic activity">
    <reaction evidence="1 12">
        <text>Random hydrolysis of (1-&gt;6)-alpha-D-mannosidic linkages in unbranched (1-&gt;6)-mannans.</text>
        <dbReference type="EC" id="3.2.1.101"/>
    </reaction>
</comment>
<dbReference type="GO" id="GO:0008496">
    <property type="term" value="F:mannan endo-1,6-alpha-mannosidase activity"/>
    <property type="evidence" value="ECO:0007669"/>
    <property type="project" value="UniProtKB-UniRule"/>
</dbReference>
<keyword evidence="13" id="KW-1133">Transmembrane helix</keyword>
<evidence type="ECO:0000313" key="16">
    <source>
        <dbReference type="Proteomes" id="UP001360560"/>
    </source>
</evidence>
<evidence type="ECO:0000256" key="2">
    <source>
        <dbReference type="ARBA" id="ARBA00004308"/>
    </source>
</evidence>
<dbReference type="PIRSF" id="PIRSF016302">
    <property type="entry name" value="Man_a_manosd"/>
    <property type="match status" value="1"/>
</dbReference>
<evidence type="ECO:0000256" key="10">
    <source>
        <dbReference type="ARBA" id="ARBA00023316"/>
    </source>
</evidence>
<keyword evidence="6 12" id="KW-0378">Hydrolase</keyword>
<keyword evidence="5 14" id="KW-0732">Signal</keyword>
<comment type="subcellular location">
    <subcellularLocation>
        <location evidence="2">Endomembrane system</location>
    </subcellularLocation>
</comment>
<dbReference type="FunFam" id="1.50.10.20:FF:000006">
    <property type="entry name" value="Mannan endo-1,6-alpha-mannosidase"/>
    <property type="match status" value="1"/>
</dbReference>
<keyword evidence="13" id="KW-0812">Transmembrane</keyword>
<dbReference type="Pfam" id="PF03663">
    <property type="entry name" value="Glyco_hydro_76"/>
    <property type="match status" value="1"/>
</dbReference>
<dbReference type="GO" id="GO:0016052">
    <property type="term" value="P:carbohydrate catabolic process"/>
    <property type="evidence" value="ECO:0007669"/>
    <property type="project" value="InterPro"/>
</dbReference>
<dbReference type="Gene3D" id="1.50.10.20">
    <property type="match status" value="1"/>
</dbReference>
<dbReference type="SUPFAM" id="SSF48208">
    <property type="entry name" value="Six-hairpin glycosidases"/>
    <property type="match status" value="1"/>
</dbReference>
<evidence type="ECO:0000256" key="9">
    <source>
        <dbReference type="ARBA" id="ARBA00023295"/>
    </source>
</evidence>
<dbReference type="GO" id="GO:0012505">
    <property type="term" value="C:endomembrane system"/>
    <property type="evidence" value="ECO:0007669"/>
    <property type="project" value="UniProtKB-SubCell"/>
</dbReference>
<dbReference type="InterPro" id="IPR014480">
    <property type="entry name" value="Mannan-1_6-alpha_mannosidase"/>
</dbReference>